<keyword evidence="2" id="KW-1185">Reference proteome</keyword>
<name>A0AAV9ILV1_9RHOD</name>
<comment type="caution">
    <text evidence="1">The sequence shown here is derived from an EMBL/GenBank/DDBJ whole genome shotgun (WGS) entry which is preliminary data.</text>
</comment>
<reference evidence="1 2" key="1">
    <citation type="submission" date="2022-07" db="EMBL/GenBank/DDBJ databases">
        <title>Genome-wide signatures of adaptation to extreme environments.</title>
        <authorList>
            <person name="Cho C.H."/>
            <person name="Yoon H.S."/>
        </authorList>
    </citation>
    <scope>NUCLEOTIDE SEQUENCE [LARGE SCALE GENOMIC DNA]</scope>
    <source>
        <strain evidence="1 2">108.79 E11</strain>
    </source>
</reference>
<dbReference type="EMBL" id="JANCYU010000062">
    <property type="protein sequence ID" value="KAK4528279.1"/>
    <property type="molecule type" value="Genomic_DNA"/>
</dbReference>
<organism evidence="1 2">
    <name type="scientific">Galdieria yellowstonensis</name>
    <dbReference type="NCBI Taxonomy" id="3028027"/>
    <lineage>
        <taxon>Eukaryota</taxon>
        <taxon>Rhodophyta</taxon>
        <taxon>Bangiophyceae</taxon>
        <taxon>Galdieriales</taxon>
        <taxon>Galdieriaceae</taxon>
        <taxon>Galdieria</taxon>
    </lineage>
</organism>
<accession>A0AAV9ILV1</accession>
<evidence type="ECO:0000313" key="2">
    <source>
        <dbReference type="Proteomes" id="UP001300502"/>
    </source>
</evidence>
<protein>
    <submittedName>
        <fullName evidence="1">Uncharacterized protein</fullName>
    </submittedName>
</protein>
<dbReference type="AlphaFoldDB" id="A0AAV9ILV1"/>
<gene>
    <name evidence="1" type="ORF">GAYE_SCF54G6216</name>
</gene>
<sequence>MQFVIRFVICLVAVLYLLYDNMVDWFSTGWSDKWQRERWTATTICIPTVKREPFYLFQVIYSFFHLCARHPDIAQNVLRIFIFQLDSHRFYPYWNDDTSIPLRCRKKVSIHVVPSIFPSQNMTYYHWRCKEALDYARTLENCERLADKGTYFYLVHQDDVVFNRHFPSLFTDLCSWMSRAKWRRTCSISLYDIKQRTDGGPLLSNNAVSRLYPSQYLNSLRIFIESQYRKQPVDWLIEEYCRAAHLTTFVKVPSPTDHIGNISTFPGKVPLGRHGNRSSFGE</sequence>
<proteinExistence type="predicted"/>
<dbReference type="Proteomes" id="UP001300502">
    <property type="component" value="Unassembled WGS sequence"/>
</dbReference>
<evidence type="ECO:0000313" key="1">
    <source>
        <dbReference type="EMBL" id="KAK4528279.1"/>
    </source>
</evidence>